<proteinExistence type="predicted"/>
<organism evidence="1 2">
    <name type="scientific">Characodon lateralis</name>
    <dbReference type="NCBI Taxonomy" id="208331"/>
    <lineage>
        <taxon>Eukaryota</taxon>
        <taxon>Metazoa</taxon>
        <taxon>Chordata</taxon>
        <taxon>Craniata</taxon>
        <taxon>Vertebrata</taxon>
        <taxon>Euteleostomi</taxon>
        <taxon>Actinopterygii</taxon>
        <taxon>Neopterygii</taxon>
        <taxon>Teleostei</taxon>
        <taxon>Neoteleostei</taxon>
        <taxon>Acanthomorphata</taxon>
        <taxon>Ovalentaria</taxon>
        <taxon>Atherinomorphae</taxon>
        <taxon>Cyprinodontiformes</taxon>
        <taxon>Goodeidae</taxon>
        <taxon>Characodon</taxon>
    </lineage>
</organism>
<protein>
    <submittedName>
        <fullName evidence="1">Uncharacterized protein</fullName>
    </submittedName>
</protein>
<dbReference type="EMBL" id="JAHUTJ010027207">
    <property type="protein sequence ID" value="MED6275199.1"/>
    <property type="molecule type" value="Genomic_DNA"/>
</dbReference>
<sequence>MWRGGLVYKGTDKRSFDDVTSFILRRHQINLCLSLLTIYGPSSSSSACSSPSTSPQKEVCFSTACKWTGWKNYHLTWGVHLALLRQNSRKTALLSQ</sequence>
<name>A0ABU7DN68_9TELE</name>
<evidence type="ECO:0000313" key="1">
    <source>
        <dbReference type="EMBL" id="MED6275199.1"/>
    </source>
</evidence>
<reference evidence="1 2" key="1">
    <citation type="submission" date="2021-06" db="EMBL/GenBank/DDBJ databases">
        <authorList>
            <person name="Palmer J.M."/>
        </authorList>
    </citation>
    <scope>NUCLEOTIDE SEQUENCE [LARGE SCALE GENOMIC DNA]</scope>
    <source>
        <strain evidence="1 2">CL_MEX2019</strain>
        <tissue evidence="1">Muscle</tissue>
    </source>
</reference>
<keyword evidence="2" id="KW-1185">Reference proteome</keyword>
<comment type="caution">
    <text evidence="1">The sequence shown here is derived from an EMBL/GenBank/DDBJ whole genome shotgun (WGS) entry which is preliminary data.</text>
</comment>
<accession>A0ABU7DN68</accession>
<dbReference type="Proteomes" id="UP001352852">
    <property type="component" value="Unassembled WGS sequence"/>
</dbReference>
<gene>
    <name evidence="1" type="ORF">CHARACLAT_024078</name>
</gene>
<evidence type="ECO:0000313" key="2">
    <source>
        <dbReference type="Proteomes" id="UP001352852"/>
    </source>
</evidence>